<name>A0A0K1HPG7_VERVE</name>
<keyword evidence="1" id="KW-0496">Mitochondrion</keyword>
<dbReference type="EMBL" id="KT185627">
    <property type="protein sequence ID" value="AKT93959.1"/>
    <property type="molecule type" value="Genomic_DNA"/>
</dbReference>
<protein>
    <submittedName>
        <fullName evidence="1">Uncharacterized protein</fullName>
    </submittedName>
</protein>
<gene>
    <name evidence="1" type="primary">orf673</name>
    <name evidence="1" type="ORF">AB846_43</name>
</gene>
<reference evidence="1" key="1">
    <citation type="journal article" date="2015" name="J. Eukaryot. Microbiol.">
        <title>Uncovering Cryptic Diversity in Two Amoebozoan Species Using Complete Mitochondrial Genome Sequences.</title>
        <authorList>
            <person name="Fucikova K."/>
            <person name="Lahr D.J."/>
        </authorList>
    </citation>
    <scope>NUCLEOTIDE SEQUENCE</scope>
    <source>
        <strain evidence="1">BCP-EM3VF21-2</strain>
    </source>
</reference>
<sequence>MLDFNKNNIDFYLDYIDKELYKSKFTLLKSHSYNRVAFLNKTNRASYWFPSNSGRKSKEEYSKLRARKRFLNHSVYNFDGFQFLSTFEIFVNLNFGINVNKLLESPIFNNYLALINEHTRRQELKKNVPYVPPFSTTSWKYRYYSDYASLRYYYNFEAHRNLIRMRKFNFLAVSSWSPLYKKRWLFSFRNMKSFYLKWRKVQGFEYKYFRAPGMSLKYWAKQQLQYNYLNYNSSAFVTDPKASAFFAPPQFAPTKLEFESLFGSAKYLHLRFAALYWLMKESVKLNFISLPSYFSNSYNSNQFSHGVKHKHLKNFFSYTTPKFAHVYYTKLDDELGGWTELRTYFSFFKPSYWNLKKGLDSYPHEFWTWEDVLWWEDPVPLFFSRFVDKRRYEIFPEAKIIENDNFTWFYKTWFHEEIFTELQASYYRTYYNIDYLTPGWRIQTDYPPKRMGHFDPKWHERFNEYVIYPYMNIFYPSTKRYYIDYFKHPDYVDSRSFLVLNFAWKMNTLPLFFYKFRPKFRRIQRNVEKLGNPQDSFRPNFKSFHSSFRSINFFPVLWNDKNFNHFFNVYQKNLLFLINLFMGSRVAPPADVFYFEYLFFYLSNVVSLNVDKESFTELFVDKTWSSYNDLLEFLVEFLFINPSDLMSHKERIIAEYIAFKRFYCLVISEYGYTK</sequence>
<geneLocation type="mitochondrion" evidence="1"/>
<organism evidence="1">
    <name type="scientific">Vermamoeba vermiformis</name>
    <name type="common">Amoeba</name>
    <name type="synonym">Hartmannella vermiformis</name>
    <dbReference type="NCBI Taxonomy" id="5778"/>
    <lineage>
        <taxon>Eukaryota</taxon>
        <taxon>Amoebozoa</taxon>
        <taxon>Tubulinea</taxon>
        <taxon>Echinamoebida</taxon>
        <taxon>Vermamoeba</taxon>
    </lineage>
</organism>
<accession>A0A0K1HPG7</accession>
<proteinExistence type="predicted"/>
<dbReference type="AlphaFoldDB" id="A0A0K1HPG7"/>
<evidence type="ECO:0000313" key="1">
    <source>
        <dbReference type="EMBL" id="AKT93959.1"/>
    </source>
</evidence>